<evidence type="ECO:0000256" key="2">
    <source>
        <dbReference type="ARBA" id="ARBA00022803"/>
    </source>
</evidence>
<evidence type="ECO:0000256" key="3">
    <source>
        <dbReference type="PROSITE-ProRule" id="PRU00339"/>
    </source>
</evidence>
<dbReference type="Pfam" id="PF13181">
    <property type="entry name" value="TPR_8"/>
    <property type="match status" value="1"/>
</dbReference>
<dbReference type="Gene3D" id="1.25.40.10">
    <property type="entry name" value="Tetratricopeptide repeat domain"/>
    <property type="match status" value="2"/>
</dbReference>
<sequence length="458" mass="52126">MKIRRLKLRKIKSSNMKKVFLITALSVFSISAVSAQKDELKSLKKIYSRDEISANDATEYKGVVQKLKSVAVEEVDKLYAAFYEANTPMVEIAALGQTATPQAMLALISPSKISAYASAASDVLAYEQKQGKKLLTDQINQRYQVSKSLLLNYVVSLGNEQKFTDCSTVLYAMYTLDKSDPEKLYYAANYAVNAKDYDMALKYYDELKQINYSGEGMAYYATSVLNNKEEYFNSKSERDKFVSLKTYINPRDEKVPSKRGEIYRNIALILVEKGKIEEAKTAIKDARKTNPDDTSLIISEANLYLQTKDFQTYKTLVKESLANDPNNKDLIFNLGVIAYNNKDLVEAENHYKRVIEIDPSYSNAYLNMAILKLDGEKELVEKMNKLGSSDADNKKYEVLRKQREDMFKSAVPFLVKTVELKPDNVDAVRTLYNVYRTLDMESEAKTLKARLKELEGKQ</sequence>
<evidence type="ECO:0000313" key="5">
    <source>
        <dbReference type="Proteomes" id="UP000216035"/>
    </source>
</evidence>
<dbReference type="InterPro" id="IPR011990">
    <property type="entry name" value="TPR-like_helical_dom_sf"/>
</dbReference>
<name>A0A255ZQ36_9FLAO</name>
<reference evidence="4 5" key="1">
    <citation type="submission" date="2017-07" db="EMBL/GenBank/DDBJ databases">
        <title>Flavobacterium cyanobacteriorum sp. nov., isolated from cyanobacterial aggregates in a eutrophic lake.</title>
        <authorList>
            <person name="Cai H."/>
        </authorList>
    </citation>
    <scope>NUCLEOTIDE SEQUENCE [LARGE SCALE GENOMIC DNA]</scope>
    <source>
        <strain evidence="4 5">TH167</strain>
    </source>
</reference>
<comment type="caution">
    <text evidence="4">The sequence shown here is derived from an EMBL/GenBank/DDBJ whole genome shotgun (WGS) entry which is preliminary data.</text>
</comment>
<accession>A0A255ZQ36</accession>
<dbReference type="GO" id="GO:0000030">
    <property type="term" value="F:mannosyltransferase activity"/>
    <property type="evidence" value="ECO:0007669"/>
    <property type="project" value="TreeGrafter"/>
</dbReference>
<dbReference type="AlphaFoldDB" id="A0A255ZQ36"/>
<dbReference type="SMART" id="SM00028">
    <property type="entry name" value="TPR"/>
    <property type="match status" value="3"/>
</dbReference>
<proteinExistence type="predicted"/>
<keyword evidence="2 3" id="KW-0802">TPR repeat</keyword>
<dbReference type="PANTHER" id="PTHR44395:SF1">
    <property type="entry name" value="PROTEIN O-MANNOSYL-TRANSFERASE TMTC3"/>
    <property type="match status" value="1"/>
</dbReference>
<dbReference type="SUPFAM" id="SSF48452">
    <property type="entry name" value="TPR-like"/>
    <property type="match status" value="2"/>
</dbReference>
<dbReference type="GO" id="GO:0035269">
    <property type="term" value="P:protein O-linked glycosylation via mannose"/>
    <property type="evidence" value="ECO:0007669"/>
    <property type="project" value="TreeGrafter"/>
</dbReference>
<feature type="repeat" description="TPR" evidence="3">
    <location>
        <begin position="260"/>
        <end position="293"/>
    </location>
</feature>
<keyword evidence="5" id="KW-1185">Reference proteome</keyword>
<organism evidence="4 5">
    <name type="scientific">Flavobacterium aurantiibacter</name>
    <dbReference type="NCBI Taxonomy" id="2023067"/>
    <lineage>
        <taxon>Bacteria</taxon>
        <taxon>Pseudomonadati</taxon>
        <taxon>Bacteroidota</taxon>
        <taxon>Flavobacteriia</taxon>
        <taxon>Flavobacteriales</taxon>
        <taxon>Flavobacteriaceae</taxon>
        <taxon>Flavobacterium</taxon>
    </lineage>
</organism>
<dbReference type="InterPro" id="IPR013105">
    <property type="entry name" value="TPR_2"/>
</dbReference>
<dbReference type="Pfam" id="PF07719">
    <property type="entry name" value="TPR_2"/>
    <property type="match status" value="1"/>
</dbReference>
<dbReference type="OrthoDB" id="1149028at2"/>
<feature type="repeat" description="TPR" evidence="3">
    <location>
        <begin position="328"/>
        <end position="361"/>
    </location>
</feature>
<dbReference type="PANTHER" id="PTHR44395">
    <property type="match status" value="1"/>
</dbReference>
<evidence type="ECO:0000313" key="4">
    <source>
        <dbReference type="EMBL" id="OYQ43531.1"/>
    </source>
</evidence>
<dbReference type="PROSITE" id="PS50005">
    <property type="entry name" value="TPR"/>
    <property type="match status" value="2"/>
</dbReference>
<protein>
    <submittedName>
        <fullName evidence="4">Uncharacterized protein</fullName>
    </submittedName>
</protein>
<dbReference type="InterPro" id="IPR019734">
    <property type="entry name" value="TPR_rpt"/>
</dbReference>
<dbReference type="Proteomes" id="UP000216035">
    <property type="component" value="Unassembled WGS sequence"/>
</dbReference>
<gene>
    <name evidence="4" type="ORF">CHX27_09830</name>
</gene>
<dbReference type="EMBL" id="NOXX01000202">
    <property type="protein sequence ID" value="OYQ43531.1"/>
    <property type="molecule type" value="Genomic_DNA"/>
</dbReference>
<keyword evidence="1" id="KW-0677">Repeat</keyword>
<evidence type="ECO:0000256" key="1">
    <source>
        <dbReference type="ARBA" id="ARBA00022737"/>
    </source>
</evidence>